<evidence type="ECO:0000256" key="9">
    <source>
        <dbReference type="ARBA" id="ARBA00043990"/>
    </source>
</evidence>
<dbReference type="Gene3D" id="3.90.230.10">
    <property type="entry name" value="Creatinase/methionine aminopeptidase superfamily"/>
    <property type="match status" value="1"/>
</dbReference>
<keyword evidence="8" id="KW-0464">Manganese</keyword>
<proteinExistence type="inferred from homology"/>
<gene>
    <name evidence="18" type="ORF">CR201_G0050053</name>
</gene>
<evidence type="ECO:0000256" key="14">
    <source>
        <dbReference type="ARBA" id="ARBA00044351"/>
    </source>
</evidence>
<dbReference type="PANTHER" id="PTHR48480:SF2">
    <property type="entry name" value="PEPTIDASE D"/>
    <property type="match status" value="1"/>
</dbReference>
<dbReference type="SUPFAM" id="SSF53092">
    <property type="entry name" value="Creatinase/prolidase N-terminal domain"/>
    <property type="match status" value="1"/>
</dbReference>
<dbReference type="CDD" id="cd01087">
    <property type="entry name" value="Prolidase"/>
    <property type="match status" value="1"/>
</dbReference>
<dbReference type="AlphaFoldDB" id="A0A2J8RKY7"/>
<sequence>MAAVTGPSFWLGNETLKVPVALFALNRQRLCERLRKNPAVQAGSIVVLQGGEETLRYCTDTEVLFRQESFFHWAFGVTEPGCYGVIDVDTGKSTLFVPRLPASYATWMGKFEVNNTILHPEIVECRVFKTDMELEVLRYTNKISSEAHREVMKAVKVGMKEYELESLFEHYCYSRGGMRHSSYTCICGSGENSAVLHYGHAGAPNDRTIQNGDMCLFDMGGEYYCFASDITCSFPANGKFTADQKAVYEAVLRSSRAVMGAMKPGVWWPDMHRLADRIHLEELAHMGILSGSVDAMVQAHLGAVFMPHGLGHFLGIDVHDVGGYPEGVERIDEPGLRSLRTARHLQPGMVLTVEPGIYFIDHLLDEALADPARACFFNREVLQRFRGFGGVRIEEDVVVTDSGMELLTCVPRTVEEIEACMAGCDKAFTPFSGPK</sequence>
<evidence type="ECO:0000256" key="6">
    <source>
        <dbReference type="ARBA" id="ARBA00022997"/>
    </source>
</evidence>
<comment type="catalytic activity">
    <reaction evidence="15">
        <text>Xaa-L-Pro dipeptide + H2O = an L-alpha-amino acid + L-proline</text>
        <dbReference type="Rhea" id="RHEA:76407"/>
        <dbReference type="ChEBI" id="CHEBI:15377"/>
        <dbReference type="ChEBI" id="CHEBI:59869"/>
        <dbReference type="ChEBI" id="CHEBI:60039"/>
        <dbReference type="ChEBI" id="CHEBI:195196"/>
        <dbReference type="EC" id="3.4.13.9"/>
    </reaction>
</comment>
<evidence type="ECO:0000256" key="4">
    <source>
        <dbReference type="ARBA" id="ARBA00022723"/>
    </source>
</evidence>
<protein>
    <recommendedName>
        <fullName evidence="11">Xaa-Pro dipeptidase</fullName>
        <ecNumber evidence="10">3.4.13.9</ecNumber>
    </recommendedName>
    <alternativeName>
        <fullName evidence="14">Imidodipeptidase</fullName>
    </alternativeName>
    <alternativeName>
        <fullName evidence="12">Peptidase D</fullName>
    </alternativeName>
    <alternativeName>
        <fullName evidence="13">Proline dipeptidase</fullName>
    </alternativeName>
</protein>
<evidence type="ECO:0000256" key="10">
    <source>
        <dbReference type="ARBA" id="ARBA00044051"/>
    </source>
</evidence>
<keyword evidence="3" id="KW-0645">Protease</keyword>
<dbReference type="EMBL" id="NDHI03003675">
    <property type="protein sequence ID" value="PNJ09201.1"/>
    <property type="molecule type" value="Genomic_DNA"/>
</dbReference>
<dbReference type="FunFam" id="3.90.230.10:FF:000002">
    <property type="entry name" value="Xaa-Pro aminopeptidase 3"/>
    <property type="match status" value="1"/>
</dbReference>
<dbReference type="PROSITE" id="PS00491">
    <property type="entry name" value="PROLINE_PEPTIDASE"/>
    <property type="match status" value="1"/>
</dbReference>
<dbReference type="EC" id="3.4.13.9" evidence="10"/>
<evidence type="ECO:0000313" key="18">
    <source>
        <dbReference type="EMBL" id="PNJ09201.1"/>
    </source>
</evidence>
<comment type="similarity">
    <text evidence="9">Belongs to the peptidase M24B family. Eukaryotic-type prolidase subfamily.</text>
</comment>
<dbReference type="InterPro" id="IPR000994">
    <property type="entry name" value="Pept_M24"/>
</dbReference>
<dbReference type="GO" id="GO:0006508">
    <property type="term" value="P:proteolysis"/>
    <property type="evidence" value="ECO:0007669"/>
    <property type="project" value="UniProtKB-KW"/>
</dbReference>
<keyword evidence="7" id="KW-0482">Metalloprotease</keyword>
<dbReference type="Gene3D" id="3.40.350.10">
    <property type="entry name" value="Creatinase/prolidase N-terminal domain"/>
    <property type="match status" value="1"/>
</dbReference>
<keyword evidence="6" id="KW-0224">Dipeptidase</keyword>
<keyword evidence="4 16" id="KW-0479">Metal-binding</keyword>
<evidence type="ECO:0000256" key="16">
    <source>
        <dbReference type="RuleBase" id="RU000590"/>
    </source>
</evidence>
<dbReference type="GO" id="GO:0070006">
    <property type="term" value="F:metalloaminopeptidase activity"/>
    <property type="evidence" value="ECO:0007669"/>
    <property type="project" value="InterPro"/>
</dbReference>
<keyword evidence="5" id="KW-0378">Hydrolase</keyword>
<organism evidence="18">
    <name type="scientific">Pongo abelii</name>
    <name type="common">Sumatran orangutan</name>
    <name type="synonym">Pongo pygmaeus abelii</name>
    <dbReference type="NCBI Taxonomy" id="9601"/>
    <lineage>
        <taxon>Eukaryota</taxon>
        <taxon>Metazoa</taxon>
        <taxon>Chordata</taxon>
        <taxon>Craniata</taxon>
        <taxon>Vertebrata</taxon>
        <taxon>Euteleostomi</taxon>
        <taxon>Mammalia</taxon>
        <taxon>Eutheria</taxon>
        <taxon>Euarchontoglires</taxon>
        <taxon>Primates</taxon>
        <taxon>Haplorrhini</taxon>
        <taxon>Catarrhini</taxon>
        <taxon>Hominidae</taxon>
        <taxon>Pongo</taxon>
    </lineage>
</organism>
<feature type="domain" description="Aminopeptidase P N-terminal" evidence="17">
    <location>
        <begin position="18"/>
        <end position="149"/>
    </location>
</feature>
<dbReference type="InterPro" id="IPR036005">
    <property type="entry name" value="Creatinase/aminopeptidase-like"/>
</dbReference>
<evidence type="ECO:0000256" key="11">
    <source>
        <dbReference type="ARBA" id="ARBA00044141"/>
    </source>
</evidence>
<evidence type="ECO:0000256" key="2">
    <source>
        <dbReference type="ARBA" id="ARBA00011738"/>
    </source>
</evidence>
<reference evidence="18" key="1">
    <citation type="submission" date="2017-12" db="EMBL/GenBank/DDBJ databases">
        <title>High-resolution comparative analysis of great ape genomes.</title>
        <authorList>
            <person name="Pollen A."/>
            <person name="Hastie A."/>
            <person name="Hormozdiari F."/>
            <person name="Dougherty M."/>
            <person name="Liu R."/>
            <person name="Chaisson M."/>
            <person name="Hoppe E."/>
            <person name="Hill C."/>
            <person name="Pang A."/>
            <person name="Hillier L."/>
            <person name="Baker C."/>
            <person name="Armstrong J."/>
            <person name="Shendure J."/>
            <person name="Paten B."/>
            <person name="Wilson R."/>
            <person name="Chao H."/>
            <person name="Schneider V."/>
            <person name="Ventura M."/>
            <person name="Kronenberg Z."/>
            <person name="Murali S."/>
            <person name="Gordon D."/>
            <person name="Cantsilieris S."/>
            <person name="Munson K."/>
            <person name="Nelson B."/>
            <person name="Raja A."/>
            <person name="Underwood J."/>
            <person name="Diekhans M."/>
            <person name="Fiddes I."/>
            <person name="Haussler D."/>
            <person name="Eichler E."/>
        </authorList>
    </citation>
    <scope>NUCLEOTIDE SEQUENCE [LARGE SCALE GENOMIC DNA]</scope>
    <source>
        <strain evidence="18">Susie</strain>
    </source>
</reference>
<evidence type="ECO:0000256" key="12">
    <source>
        <dbReference type="ARBA" id="ARBA00044252"/>
    </source>
</evidence>
<dbReference type="SUPFAM" id="SSF55920">
    <property type="entry name" value="Creatinase/aminopeptidase"/>
    <property type="match status" value="1"/>
</dbReference>
<dbReference type="GO" id="GO:0102009">
    <property type="term" value="F:proline dipeptidase activity"/>
    <property type="evidence" value="ECO:0007669"/>
    <property type="project" value="UniProtKB-EC"/>
</dbReference>
<evidence type="ECO:0000256" key="1">
    <source>
        <dbReference type="ARBA" id="ARBA00001936"/>
    </source>
</evidence>
<dbReference type="InterPro" id="IPR029149">
    <property type="entry name" value="Creatin/AminoP/Spt16_N"/>
</dbReference>
<dbReference type="SMART" id="SM01011">
    <property type="entry name" value="AMP_N"/>
    <property type="match status" value="1"/>
</dbReference>
<dbReference type="Pfam" id="PF05195">
    <property type="entry name" value="AMP_N"/>
    <property type="match status" value="1"/>
</dbReference>
<dbReference type="Pfam" id="PF00557">
    <property type="entry name" value="Peptidase_M24"/>
    <property type="match status" value="1"/>
</dbReference>
<evidence type="ECO:0000259" key="17">
    <source>
        <dbReference type="SMART" id="SM01011"/>
    </source>
</evidence>
<comment type="subunit">
    <text evidence="2">Homodimer.</text>
</comment>
<dbReference type="InterPro" id="IPR052433">
    <property type="entry name" value="X-Pro_dipept-like"/>
</dbReference>
<evidence type="ECO:0000256" key="13">
    <source>
        <dbReference type="ARBA" id="ARBA00044284"/>
    </source>
</evidence>
<evidence type="ECO:0000256" key="7">
    <source>
        <dbReference type="ARBA" id="ARBA00023049"/>
    </source>
</evidence>
<dbReference type="InterPro" id="IPR007865">
    <property type="entry name" value="Aminopep_P_N"/>
</dbReference>
<evidence type="ECO:0000256" key="8">
    <source>
        <dbReference type="ARBA" id="ARBA00023211"/>
    </source>
</evidence>
<dbReference type="PANTHER" id="PTHR48480">
    <property type="match status" value="1"/>
</dbReference>
<name>A0A2J8RKY7_PONAB</name>
<dbReference type="GO" id="GO:0030145">
    <property type="term" value="F:manganese ion binding"/>
    <property type="evidence" value="ECO:0007669"/>
    <property type="project" value="InterPro"/>
</dbReference>
<evidence type="ECO:0000256" key="5">
    <source>
        <dbReference type="ARBA" id="ARBA00022801"/>
    </source>
</evidence>
<accession>A0A2J8RKY7</accession>
<dbReference type="InterPro" id="IPR001131">
    <property type="entry name" value="Peptidase_M24B_aminopep-P_CS"/>
</dbReference>
<evidence type="ECO:0000256" key="3">
    <source>
        <dbReference type="ARBA" id="ARBA00022670"/>
    </source>
</evidence>
<comment type="cofactor">
    <cofactor evidence="1">
        <name>Mn(2+)</name>
        <dbReference type="ChEBI" id="CHEBI:29035"/>
    </cofactor>
</comment>
<evidence type="ECO:0000256" key="15">
    <source>
        <dbReference type="ARBA" id="ARBA00048994"/>
    </source>
</evidence>
<comment type="caution">
    <text evidence="18">The sequence shown here is derived from an EMBL/GenBank/DDBJ whole genome shotgun (WGS) entry which is preliminary data.</text>
</comment>